<evidence type="ECO:0000256" key="1">
    <source>
        <dbReference type="ARBA" id="ARBA00009941"/>
    </source>
</evidence>
<dbReference type="GO" id="GO:0051603">
    <property type="term" value="P:proteolysis involved in protein catabolic process"/>
    <property type="evidence" value="ECO:0007669"/>
    <property type="project" value="TreeGrafter"/>
</dbReference>
<dbReference type="PANTHER" id="PTHR12000">
    <property type="entry name" value="HEMOGLOBINASE FAMILY MEMBER"/>
    <property type="match status" value="1"/>
</dbReference>
<dbReference type="GO" id="GO:0006624">
    <property type="term" value="P:vacuolar protein processing"/>
    <property type="evidence" value="ECO:0007669"/>
    <property type="project" value="TreeGrafter"/>
</dbReference>
<accession>A0A7J6ED90</accession>
<evidence type="ECO:0000313" key="3">
    <source>
        <dbReference type="Proteomes" id="UP000583929"/>
    </source>
</evidence>
<dbReference type="Gene3D" id="3.40.50.1460">
    <property type="match status" value="1"/>
</dbReference>
<name>A0A7J6ED90_CANSA</name>
<dbReference type="GO" id="GO:0004197">
    <property type="term" value="F:cysteine-type endopeptidase activity"/>
    <property type="evidence" value="ECO:0007669"/>
    <property type="project" value="TreeGrafter"/>
</dbReference>
<comment type="similarity">
    <text evidence="1">Belongs to the peptidase C13 family.</text>
</comment>
<comment type="caution">
    <text evidence="2">The sequence shown here is derived from an EMBL/GenBank/DDBJ whole genome shotgun (WGS) entry which is preliminary data.</text>
</comment>
<reference evidence="2 3" key="1">
    <citation type="journal article" date="2020" name="bioRxiv">
        <title>Sequence and annotation of 42 cannabis genomes reveals extensive copy number variation in cannabinoid synthesis and pathogen resistance genes.</title>
        <authorList>
            <person name="Mckernan K.J."/>
            <person name="Helbert Y."/>
            <person name="Kane L.T."/>
            <person name="Ebling H."/>
            <person name="Zhang L."/>
            <person name="Liu B."/>
            <person name="Eaton Z."/>
            <person name="Mclaughlin S."/>
            <person name="Kingan S."/>
            <person name="Baybayan P."/>
            <person name="Concepcion G."/>
            <person name="Jordan M."/>
            <person name="Riva A."/>
            <person name="Barbazuk W."/>
            <person name="Harkins T."/>
        </authorList>
    </citation>
    <scope>NUCLEOTIDE SEQUENCE [LARGE SCALE GENOMIC DNA]</scope>
    <source>
        <strain evidence="3">cv. Jamaican Lion 4</strain>
        <tissue evidence="2">Leaf</tissue>
    </source>
</reference>
<keyword evidence="3" id="KW-1185">Reference proteome</keyword>
<dbReference type="GO" id="GO:0005773">
    <property type="term" value="C:vacuole"/>
    <property type="evidence" value="ECO:0007669"/>
    <property type="project" value="GOC"/>
</dbReference>
<gene>
    <name evidence="2" type="ORF">G4B88_001207</name>
</gene>
<sequence>MKKQLVVLTLGSQIIVYQSGEEITMCQSQCSLINKWFMKIIHRESDYTGHQVTTENLYAVLLRDKKAVKGGSGKVIDSKPNDIGSSYTTQIMEALEFLAFGLVKSKLDHCYQLHAAFVGMPNMRFLYGMDFIEVLKKKHAAGTYRKMVIYVEACESGSIFEGIMPKDMNIYVTTASNAQENSWGTYCPEMEPPPPPEYITCLGDLYSVAWMEDSQGHNLKRETIKQQYEMVKERTANANDFVNGGSHVMEYGSSSIRAEKLYLYQKVLILPLLTSHPTITNYTWLWKL</sequence>
<dbReference type="Proteomes" id="UP000583929">
    <property type="component" value="Unassembled WGS sequence"/>
</dbReference>
<dbReference type="EMBL" id="JAATIQ010000431">
    <property type="protein sequence ID" value="KAF4356332.1"/>
    <property type="molecule type" value="Genomic_DNA"/>
</dbReference>
<evidence type="ECO:0000313" key="2">
    <source>
        <dbReference type="EMBL" id="KAF4356332.1"/>
    </source>
</evidence>
<dbReference type="AlphaFoldDB" id="A0A7J6ED90"/>
<dbReference type="PANTHER" id="PTHR12000:SF42">
    <property type="entry name" value="LEGUMAIN"/>
    <property type="match status" value="1"/>
</dbReference>
<dbReference type="InterPro" id="IPR001096">
    <property type="entry name" value="Peptidase_C13"/>
</dbReference>
<dbReference type="Pfam" id="PF01650">
    <property type="entry name" value="Peptidase_C13"/>
    <property type="match status" value="2"/>
</dbReference>
<proteinExistence type="inferred from homology"/>
<protein>
    <submittedName>
        <fullName evidence="2">Uncharacterized protein</fullName>
    </submittedName>
</protein>
<organism evidence="2 3">
    <name type="scientific">Cannabis sativa</name>
    <name type="common">Hemp</name>
    <name type="synonym">Marijuana</name>
    <dbReference type="NCBI Taxonomy" id="3483"/>
    <lineage>
        <taxon>Eukaryota</taxon>
        <taxon>Viridiplantae</taxon>
        <taxon>Streptophyta</taxon>
        <taxon>Embryophyta</taxon>
        <taxon>Tracheophyta</taxon>
        <taxon>Spermatophyta</taxon>
        <taxon>Magnoliopsida</taxon>
        <taxon>eudicotyledons</taxon>
        <taxon>Gunneridae</taxon>
        <taxon>Pentapetalae</taxon>
        <taxon>rosids</taxon>
        <taxon>fabids</taxon>
        <taxon>Rosales</taxon>
        <taxon>Cannabaceae</taxon>
        <taxon>Cannabis</taxon>
    </lineage>
</organism>